<dbReference type="PIRSF" id="PIRSF028470">
    <property type="entry name" value="UCP028470"/>
    <property type="match status" value="1"/>
</dbReference>
<evidence type="ECO:0000256" key="1">
    <source>
        <dbReference type="SAM" id="SignalP"/>
    </source>
</evidence>
<feature type="chain" id="PRO_5028907149" evidence="1">
    <location>
        <begin position="19"/>
        <end position="147"/>
    </location>
</feature>
<dbReference type="Pfam" id="PF08332">
    <property type="entry name" value="CaMKII_AD"/>
    <property type="match status" value="1"/>
</dbReference>
<organism evidence="3 4">
    <name type="scientific">Pseudomonas eucalypticola</name>
    <dbReference type="NCBI Taxonomy" id="2599595"/>
    <lineage>
        <taxon>Bacteria</taxon>
        <taxon>Pseudomonadati</taxon>
        <taxon>Pseudomonadota</taxon>
        <taxon>Gammaproteobacteria</taxon>
        <taxon>Pseudomonadales</taxon>
        <taxon>Pseudomonadaceae</taxon>
        <taxon>Pseudomonas</taxon>
    </lineage>
</organism>
<dbReference type="SUPFAM" id="SSF54427">
    <property type="entry name" value="NTF2-like"/>
    <property type="match status" value="1"/>
</dbReference>
<dbReference type="Gene3D" id="3.10.450.50">
    <property type="match status" value="1"/>
</dbReference>
<dbReference type="AlphaFoldDB" id="A0A7D5D8K6"/>
<name>A0A7D5D8K6_9PSED</name>
<dbReference type="NCBIfam" id="TIGR02246">
    <property type="entry name" value="SgcJ/EcaC family oxidoreductase"/>
    <property type="match status" value="1"/>
</dbReference>
<evidence type="ECO:0000259" key="2">
    <source>
        <dbReference type="Pfam" id="PF08332"/>
    </source>
</evidence>
<dbReference type="GO" id="GO:0005516">
    <property type="term" value="F:calmodulin binding"/>
    <property type="evidence" value="ECO:0007669"/>
    <property type="project" value="InterPro"/>
</dbReference>
<dbReference type="Proteomes" id="UP000509568">
    <property type="component" value="Chromosome"/>
</dbReference>
<accession>A0A7D5D8K6</accession>
<dbReference type="RefSeq" id="WP_176571359.1">
    <property type="nucleotide sequence ID" value="NZ_CP056030.1"/>
</dbReference>
<gene>
    <name evidence="3" type="ORF">HWQ56_18045</name>
</gene>
<feature type="signal peptide" evidence="1">
    <location>
        <begin position="1"/>
        <end position="18"/>
    </location>
</feature>
<dbReference type="KEGG" id="pez:HWQ56_18045"/>
<dbReference type="GO" id="GO:0004683">
    <property type="term" value="F:calcium/calmodulin-dependent protein kinase activity"/>
    <property type="evidence" value="ECO:0007669"/>
    <property type="project" value="InterPro"/>
</dbReference>
<keyword evidence="4" id="KW-1185">Reference proteome</keyword>
<dbReference type="EMBL" id="CP056030">
    <property type="protein sequence ID" value="QKZ05593.1"/>
    <property type="molecule type" value="Genomic_DNA"/>
</dbReference>
<evidence type="ECO:0000313" key="3">
    <source>
        <dbReference type="EMBL" id="QKZ05593.1"/>
    </source>
</evidence>
<protein>
    <submittedName>
        <fullName evidence="3">SgcJ/EcaC family oxidoreductase</fullName>
    </submittedName>
</protein>
<sequence length="147" mass="16122">MKGITLLALLALPFAAHATPQCPAKPDVASLFDRWNAALLTGEPAQVAATYGADAVLLPTLSNRVRMTHDERLDYFQHFLANKPSGRIVSRTSQAACDSALDAGIYEFTFATTGETVQARYSFNYRWDGQQWLIASHHSSLMPEAAH</sequence>
<dbReference type="InterPro" id="IPR032710">
    <property type="entry name" value="NTF2-like_dom_sf"/>
</dbReference>
<dbReference type="InterPro" id="IPR013543">
    <property type="entry name" value="Ca/CaM-dep_prot_kinase-assoc"/>
</dbReference>
<feature type="domain" description="Calcium/calmodulin-dependent protein kinase II association-domain" evidence="2">
    <location>
        <begin position="26"/>
        <end position="143"/>
    </location>
</feature>
<proteinExistence type="predicted"/>
<keyword evidence="1" id="KW-0732">Signal</keyword>
<dbReference type="InterPro" id="IPR011944">
    <property type="entry name" value="Steroid_delta5-4_isomerase"/>
</dbReference>
<dbReference type="InterPro" id="IPR016887">
    <property type="entry name" value="UCP028470_steroid_isom-rel"/>
</dbReference>
<evidence type="ECO:0000313" key="4">
    <source>
        <dbReference type="Proteomes" id="UP000509568"/>
    </source>
</evidence>
<reference evidence="3 4" key="1">
    <citation type="submission" date="2020-06" db="EMBL/GenBank/DDBJ databases">
        <title>Pseudomonas eucalypticola sp. nov., an endophyte of Eucalyptus dunnii leaves with biocontrol ability of eucalyptus leaf blight.</title>
        <authorList>
            <person name="Liu Y."/>
            <person name="Song Z."/>
            <person name="Zeng H."/>
            <person name="Lu M."/>
            <person name="Wang X."/>
            <person name="Lian X."/>
            <person name="Zhang Q."/>
        </authorList>
    </citation>
    <scope>NUCLEOTIDE SEQUENCE [LARGE SCALE GENOMIC DNA]</scope>
    <source>
        <strain evidence="3 4">NP-1</strain>
    </source>
</reference>